<dbReference type="PANTHER" id="PTHR32089:SF112">
    <property type="entry name" value="LYSOZYME-LIKE PROTEIN-RELATED"/>
    <property type="match status" value="1"/>
</dbReference>
<dbReference type="SMART" id="SM00283">
    <property type="entry name" value="MA"/>
    <property type="match status" value="1"/>
</dbReference>
<dbReference type="PANTHER" id="PTHR32089">
    <property type="entry name" value="METHYL-ACCEPTING CHEMOTAXIS PROTEIN MCPB"/>
    <property type="match status" value="1"/>
</dbReference>
<keyword evidence="1 3" id="KW-0807">Transducer</keyword>
<accession>H1YXT6</accession>
<dbReference type="CDD" id="cd00130">
    <property type="entry name" value="PAS"/>
    <property type="match status" value="1"/>
</dbReference>
<evidence type="ECO:0000256" key="2">
    <source>
        <dbReference type="ARBA" id="ARBA00029447"/>
    </source>
</evidence>
<evidence type="ECO:0000313" key="8">
    <source>
        <dbReference type="EMBL" id="EHQ35935.1"/>
    </source>
</evidence>
<gene>
    <name evidence="8" type="ORF">Metlim_1834</name>
</gene>
<evidence type="ECO:0000256" key="1">
    <source>
        <dbReference type="ARBA" id="ARBA00023224"/>
    </source>
</evidence>
<dbReference type="InterPro" id="IPR004090">
    <property type="entry name" value="Chemotax_Me-accpt_rcpt"/>
</dbReference>
<dbReference type="CDD" id="cd11386">
    <property type="entry name" value="MCP_signal"/>
    <property type="match status" value="1"/>
</dbReference>
<proteinExistence type="inferred from homology"/>
<dbReference type="InParanoid" id="H1YXT6"/>
<protein>
    <submittedName>
        <fullName evidence="8">Methyl-accepting chemotaxis sensory transducer with Pas/Pac sensor</fullName>
    </submittedName>
</protein>
<evidence type="ECO:0000313" key="9">
    <source>
        <dbReference type="Proteomes" id="UP000005741"/>
    </source>
</evidence>
<feature type="domain" description="Methyl-accepting transducer" evidence="6">
    <location>
        <begin position="1015"/>
        <end position="1244"/>
    </location>
</feature>
<dbReference type="GO" id="GO:0006935">
    <property type="term" value="P:chemotaxis"/>
    <property type="evidence" value="ECO:0007669"/>
    <property type="project" value="InterPro"/>
</dbReference>
<reference evidence="8 9" key="1">
    <citation type="submission" date="2011-10" db="EMBL/GenBank/DDBJ databases">
        <title>The Improved High-Quality Draft genome of Methanoplanus limicola DSM 2279.</title>
        <authorList>
            <consortium name="US DOE Joint Genome Institute (JGI-PGF)"/>
            <person name="Lucas S."/>
            <person name="Copeland A."/>
            <person name="Lapidus A."/>
            <person name="Glavina del Rio T."/>
            <person name="Dalin E."/>
            <person name="Tice H."/>
            <person name="Bruce D."/>
            <person name="Goodwin L."/>
            <person name="Pitluck S."/>
            <person name="Peters L."/>
            <person name="Mikhailova N."/>
            <person name="Lu M."/>
            <person name="Kyrpides N."/>
            <person name="Mavromatis K."/>
            <person name="Ivanova N."/>
            <person name="Markowitz V."/>
            <person name="Cheng J.-F."/>
            <person name="Hugenholtz P."/>
            <person name="Woyke T."/>
            <person name="Wu D."/>
            <person name="Wirth R."/>
            <person name="Brambilla E.-M."/>
            <person name="Klenk H.-P."/>
            <person name="Eisen J.A."/>
        </authorList>
    </citation>
    <scope>NUCLEOTIDE SEQUENCE [LARGE SCALE GENOMIC DNA]</scope>
    <source>
        <strain evidence="8 9">DSM 2279</strain>
    </source>
</reference>
<feature type="coiled-coil region" evidence="4">
    <location>
        <begin position="1152"/>
        <end position="1190"/>
    </location>
</feature>
<feature type="compositionally biased region" description="Basic and acidic residues" evidence="5">
    <location>
        <begin position="201"/>
        <end position="213"/>
    </location>
</feature>
<feature type="region of interest" description="Disordered" evidence="5">
    <location>
        <begin position="193"/>
        <end position="213"/>
    </location>
</feature>
<dbReference type="InterPro" id="IPR013656">
    <property type="entry name" value="PAS_4"/>
</dbReference>
<dbReference type="STRING" id="937775.Metlim_1834"/>
<feature type="domain" description="PAC" evidence="7">
    <location>
        <begin position="747"/>
        <end position="798"/>
    </location>
</feature>
<evidence type="ECO:0000259" key="7">
    <source>
        <dbReference type="PROSITE" id="PS50113"/>
    </source>
</evidence>
<dbReference type="GO" id="GO:0016020">
    <property type="term" value="C:membrane"/>
    <property type="evidence" value="ECO:0007669"/>
    <property type="project" value="InterPro"/>
</dbReference>
<dbReference type="InterPro" id="IPR000014">
    <property type="entry name" value="PAS"/>
</dbReference>
<dbReference type="Pfam" id="PF00015">
    <property type="entry name" value="MCPsignal"/>
    <property type="match status" value="1"/>
</dbReference>
<dbReference type="GO" id="GO:0004888">
    <property type="term" value="F:transmembrane signaling receptor activity"/>
    <property type="evidence" value="ECO:0007669"/>
    <property type="project" value="InterPro"/>
</dbReference>
<sequence>MKRPGRKALFAGAQTEIPERKPEKNAELIKFIDEFRRVSGEYIKGNTDARLKDSYSEKDLSDIASLTNSILDISSEKSSEMLISSDKEEEYKQKISELEARINEQISVKEKEIGILKQEIKEYEQNKPEISGYESDIQSLKEKTEELKDIIKELESENKNLKDLLNEKDSLIDKFKKDISSIRKKIEEEKKVSFEKGLNSGREEKDKEISDIKRSVQSENDKFYKKGLDKGLEEKNNEINRLKMSFEELKGSVFDEGYNKGAEEGYERGSNDGYKRGNNEGYERGTENSKDELKLKNDKIEELSLLLKDNKKIIDNLNEKITSKESELSVKSSETEEIKSQLRGKESEVKAIESELAEKNAEIEKIKLQLEEKNNETELINSLLSEKISETEEIKSRLTKRDSETEETVSQLAEINNENKIIREQLEEIRTQLEEKSRETEEIRTQLEEKSRETEETVSQLAEINNENKIIREQLEEKSRETEEIRTQLEEKSRETEETVSQLAEINNENKIIREQLEEKSRETEETVSQLAEINNENKIIREQLEEKSRETEEIRTLISEKELEINKLKSELQESNSGYQIKESELTEKDSRIRKTESELAELKEKYENLRESAYNEGFSKGLNEAENKNSDEIRRFNIENENIASGFRDLKEELKRKEELFDIKREELENNIKRTENRFETVIKENPMPALLLDNNLRIIQSSREFEKLSSLNEYRLTGRNIGEFKITVLKGDKLSSVIERKTPADSEIKIQFPSGEHILNQHAIPLKERDGTISGVILICNDITSTREKEEILNRKLRQNEELKKRSETIVQENPMPILLVDNKFNIIVTNNAYENMSGISRQKLLKMNARDFKLVSQEGEGLNTAFKNKKRSYGEVTVDLPSGRHILEQYAIPVPDSNGNVNTLLIVYNEITKIRAKEREIQELMEKSRTEAKKLSESAELFRGRMKLIASGDLTVSAEITEDDPLYELKTDFNNSINEINSLLINVGKNIDLIDETSGELSGNSRKILSATEKLAANSGESAESNSKIIDLFGEISMGITDLSASIEEISGTSQEVMEQAKKVTEEGKSAAEIGKNASGKIENVGIISKKSVDEINALNEEMYKINDIVRLIAGIAEQTNLLALNAAIEAARAGEHGRGFSVVAEEIRNLARESKGATRNIEDLIAEIQKNSEKTTESMKKVDEEITDSIGSVNLAIDALNNIVNDIGGATTGIIEITKATENQADETNKFLENIEKANRMADKNLRSVKSISDFAEDINASTEEVSSISHELHKMSADLEGMMKKFKLKSPK</sequence>
<evidence type="ECO:0000256" key="3">
    <source>
        <dbReference type="PROSITE-ProRule" id="PRU00284"/>
    </source>
</evidence>
<feature type="coiled-coil region" evidence="4">
    <location>
        <begin position="412"/>
        <end position="687"/>
    </location>
</feature>
<dbReference type="Gene3D" id="1.10.287.950">
    <property type="entry name" value="Methyl-accepting chemotaxis protein"/>
    <property type="match status" value="1"/>
</dbReference>
<dbReference type="InterPro" id="IPR004089">
    <property type="entry name" value="MCPsignal_dom"/>
</dbReference>
<feature type="coiled-coil region" evidence="4">
    <location>
        <begin position="88"/>
        <end position="192"/>
    </location>
</feature>
<dbReference type="Gene3D" id="3.30.450.20">
    <property type="entry name" value="PAS domain"/>
    <property type="match status" value="2"/>
</dbReference>
<dbReference type="SUPFAM" id="SSF58104">
    <property type="entry name" value="Methyl-accepting chemotaxis protein (MCP) signaling domain"/>
    <property type="match status" value="1"/>
</dbReference>
<organism evidence="8 9">
    <name type="scientific">Methanoplanus limicola DSM 2279</name>
    <dbReference type="NCBI Taxonomy" id="937775"/>
    <lineage>
        <taxon>Archaea</taxon>
        <taxon>Methanobacteriati</taxon>
        <taxon>Methanobacteriota</taxon>
        <taxon>Stenosarchaea group</taxon>
        <taxon>Methanomicrobia</taxon>
        <taxon>Methanomicrobiales</taxon>
        <taxon>Methanomicrobiaceae</taxon>
        <taxon>Methanoplanus</taxon>
    </lineage>
</organism>
<evidence type="ECO:0000256" key="5">
    <source>
        <dbReference type="SAM" id="MobiDB-lite"/>
    </source>
</evidence>
<dbReference type="HOGENOM" id="CLU_261671_0_0_2"/>
<comment type="similarity">
    <text evidence="2">Belongs to the methyl-accepting chemotaxis (MCP) protein family.</text>
</comment>
<dbReference type="Pfam" id="PF08448">
    <property type="entry name" value="PAS_4"/>
    <property type="match status" value="1"/>
</dbReference>
<dbReference type="PROSITE" id="PS50111">
    <property type="entry name" value="CHEMOTAXIS_TRANSDUC_2"/>
    <property type="match status" value="1"/>
</dbReference>
<dbReference type="Pfam" id="PF13426">
    <property type="entry name" value="PAS_9"/>
    <property type="match status" value="1"/>
</dbReference>
<evidence type="ECO:0000259" key="6">
    <source>
        <dbReference type="PROSITE" id="PS50111"/>
    </source>
</evidence>
<dbReference type="GO" id="GO:0007165">
    <property type="term" value="P:signal transduction"/>
    <property type="evidence" value="ECO:0007669"/>
    <property type="project" value="UniProtKB-KW"/>
</dbReference>
<dbReference type="NCBIfam" id="TIGR00229">
    <property type="entry name" value="sensory_box"/>
    <property type="match status" value="2"/>
</dbReference>
<feature type="coiled-coil region" evidence="4">
    <location>
        <begin position="300"/>
        <end position="376"/>
    </location>
</feature>
<dbReference type="InterPro" id="IPR035965">
    <property type="entry name" value="PAS-like_dom_sf"/>
</dbReference>
<feature type="region of interest" description="Disordered" evidence="5">
    <location>
        <begin position="259"/>
        <end position="293"/>
    </location>
</feature>
<dbReference type="Proteomes" id="UP000005741">
    <property type="component" value="Chromosome"/>
</dbReference>
<dbReference type="PRINTS" id="PR00260">
    <property type="entry name" value="CHEMTRNSDUCR"/>
</dbReference>
<dbReference type="SUPFAM" id="SSF55785">
    <property type="entry name" value="PYP-like sensor domain (PAS domain)"/>
    <property type="match status" value="2"/>
</dbReference>
<keyword evidence="9" id="KW-1185">Reference proteome</keyword>
<dbReference type="InterPro" id="IPR000700">
    <property type="entry name" value="PAS-assoc_C"/>
</dbReference>
<name>H1YXT6_9EURY</name>
<dbReference type="EMBL" id="CM001436">
    <property type="protein sequence ID" value="EHQ35935.1"/>
    <property type="molecule type" value="Genomic_DNA"/>
</dbReference>
<dbReference type="PATRIC" id="fig|937775.9.peg.2056"/>
<evidence type="ECO:0000256" key="4">
    <source>
        <dbReference type="SAM" id="Coils"/>
    </source>
</evidence>
<dbReference type="PROSITE" id="PS50113">
    <property type="entry name" value="PAC"/>
    <property type="match status" value="1"/>
</dbReference>
<keyword evidence="4" id="KW-0175">Coiled coil</keyword>
<feature type="coiled-coil region" evidence="4">
    <location>
        <begin position="789"/>
        <end position="816"/>
    </location>
</feature>